<evidence type="ECO:0000313" key="1">
    <source>
        <dbReference type="EMBL" id="MBC9786404.1"/>
    </source>
</evidence>
<dbReference type="EMBL" id="JACVHF010000036">
    <property type="protein sequence ID" value="MBC9786404.1"/>
    <property type="molecule type" value="Genomic_DNA"/>
</dbReference>
<evidence type="ECO:0000313" key="2">
    <source>
        <dbReference type="Proteomes" id="UP000617402"/>
    </source>
</evidence>
<organism evidence="1 2">
    <name type="scientific">Heliobacterium chlorum</name>
    <dbReference type="NCBI Taxonomy" id="2698"/>
    <lineage>
        <taxon>Bacteria</taxon>
        <taxon>Bacillati</taxon>
        <taxon>Bacillota</taxon>
        <taxon>Clostridia</taxon>
        <taxon>Eubacteriales</taxon>
        <taxon>Heliobacteriaceae</taxon>
        <taxon>Heliobacterium</taxon>
    </lineage>
</organism>
<proteinExistence type="predicted"/>
<accession>A0ABR7T6M6</accession>
<reference evidence="1 2" key="1">
    <citation type="submission" date="2020-07" db="EMBL/GenBank/DDBJ databases">
        <title>Draft whole-genome sequence of Heliobacterium chlorum DSM 3682, type strain.</title>
        <authorList>
            <person name="Kyndt J.A."/>
            <person name="Meyer T.E."/>
            <person name="Imhoff J.F."/>
        </authorList>
    </citation>
    <scope>NUCLEOTIDE SEQUENCE [LARGE SCALE GENOMIC DNA]</scope>
    <source>
        <strain evidence="1 2">DSM 3682</strain>
    </source>
</reference>
<comment type="caution">
    <text evidence="1">The sequence shown here is derived from an EMBL/GenBank/DDBJ whole genome shotgun (WGS) entry which is preliminary data.</text>
</comment>
<dbReference type="Proteomes" id="UP000617402">
    <property type="component" value="Unassembled WGS sequence"/>
</dbReference>
<keyword evidence="2" id="KW-1185">Reference proteome</keyword>
<protein>
    <submittedName>
        <fullName evidence="1">Uncharacterized protein</fullName>
    </submittedName>
</protein>
<gene>
    <name evidence="1" type="ORF">H1S01_18270</name>
</gene>
<name>A0ABR7T6M6_HELCL</name>
<dbReference type="RefSeq" id="WP_188041825.1">
    <property type="nucleotide sequence ID" value="NZ_JACVHF010000036.1"/>
</dbReference>
<sequence length="84" mass="9511">MAFAYRDKIGILRIVDEPIPDYRGAIVDFPHKDKYPLILINGQYVSIIDMGNGDIFIGSNGRMYRMATEEEKELLAPVHKAIGE</sequence>